<evidence type="ECO:0000256" key="5">
    <source>
        <dbReference type="ARBA" id="ARBA00021851"/>
    </source>
</evidence>
<dbReference type="InterPro" id="IPR036168">
    <property type="entry name" value="AP2_Mu_C_sf"/>
</dbReference>
<dbReference type="SUPFAM" id="SSF49447">
    <property type="entry name" value="Second domain of Mu2 adaptin subunit (ap50) of ap2 adaptor"/>
    <property type="match status" value="1"/>
</dbReference>
<evidence type="ECO:0000259" key="10">
    <source>
        <dbReference type="PROSITE" id="PS51072"/>
    </source>
</evidence>
<sequence>MSFRAIWVWSHEKGETVRLRFSRRYSTVEHRAKVLSGSQYVAVPDDCVLLQHIFSKLGLEDPDRLYVASRDDCVLHQESLILELNPDGPGRGKLWPLLTLTHGALIMACLCLIDSPASSQPPLSNQVSVCQGIALLSDLQAFLSAGSKTPDHDTLVSRLDLLPSVFSHICPLGTPVDTPHTTMFPLLAVATTSGSQKQPAWKSGFHKGKSTVSVSVTETVRSMQYGSHSKQDLWDVYGNVICKCEVEGVQPSITVTLSLPPNGSPLQDILAHPCVNALDTSTLTSSSMDYGDGSTFSGPYKFPFSPPLEPFRVCSYTSQVPVPPILGTYHLNEDLGQVQLNVLLKLHESVTNSFEYCEAHLPFFNRCQMGSLDVKVTSGQVEVSKEKNLLVWVLGQKFPKSREVMLEGAINFSGQTAGPTDPLCTDGTAYVKLYFRIPDLTLSGCCVDQHSVQVYSSTKPRVVTSRDLVSSEYYIWNSTGHTPMLPSTLMM</sequence>
<comment type="subcellular location">
    <subcellularLocation>
        <location evidence="1">Late endosome membrane</location>
        <topology evidence="1">Peripheral membrane protein</topology>
        <orientation evidence="1">Cytoplasmic side</orientation>
    </subcellularLocation>
    <subcellularLocation>
        <location evidence="2">Lysosome membrane</location>
        <topology evidence="2">Peripheral membrane protein</topology>
        <orientation evidence="2">Cytoplasmic side</orientation>
    </subcellularLocation>
</comment>
<dbReference type="FunFam" id="2.60.40.1170:FF:000013">
    <property type="entry name" value="AP-5 complex subunit mu-1 isoform X1"/>
    <property type="match status" value="1"/>
</dbReference>
<keyword evidence="8" id="KW-0472">Membrane</keyword>
<evidence type="ECO:0000256" key="8">
    <source>
        <dbReference type="ARBA" id="ARBA00023136"/>
    </source>
</evidence>
<dbReference type="InterPro" id="IPR039591">
    <property type="entry name" value="AP5M1"/>
</dbReference>
<evidence type="ECO:0000256" key="9">
    <source>
        <dbReference type="ARBA" id="ARBA00030827"/>
    </source>
</evidence>
<name>A0ABD1K9B8_9TELE</name>
<evidence type="ECO:0000313" key="12">
    <source>
        <dbReference type="Proteomes" id="UP001591681"/>
    </source>
</evidence>
<dbReference type="PANTHER" id="PTHR16082:SF2">
    <property type="entry name" value="AP-5 COMPLEX SUBUNIT MU-1"/>
    <property type="match status" value="1"/>
</dbReference>
<accession>A0ABD1K9B8</accession>
<dbReference type="Proteomes" id="UP001591681">
    <property type="component" value="Unassembled WGS sequence"/>
</dbReference>
<evidence type="ECO:0000256" key="3">
    <source>
        <dbReference type="ARBA" id="ARBA00005324"/>
    </source>
</evidence>
<comment type="caution">
    <text evidence="11">The sequence shown here is derived from an EMBL/GenBank/DDBJ whole genome shotgun (WGS) entry which is preliminary data.</text>
</comment>
<dbReference type="GO" id="GO:0015031">
    <property type="term" value="P:protein transport"/>
    <property type="evidence" value="ECO:0007669"/>
    <property type="project" value="UniProtKB-KW"/>
</dbReference>
<dbReference type="PANTHER" id="PTHR16082">
    <property type="entry name" value="AP-5 COMPLEX SUBUNIT MU-1"/>
    <property type="match status" value="1"/>
</dbReference>
<dbReference type="InterPro" id="IPR028565">
    <property type="entry name" value="MHD"/>
</dbReference>
<dbReference type="GO" id="GO:0005765">
    <property type="term" value="C:lysosomal membrane"/>
    <property type="evidence" value="ECO:0007669"/>
    <property type="project" value="UniProtKB-SubCell"/>
</dbReference>
<dbReference type="CDD" id="cd09256">
    <property type="entry name" value="AP_MuD_MHD"/>
    <property type="match status" value="1"/>
</dbReference>
<dbReference type="AlphaFoldDB" id="A0ABD1K9B8"/>
<keyword evidence="12" id="KW-1185">Reference proteome</keyword>
<comment type="similarity">
    <text evidence="3">Belongs to the adaptor complexes medium subunit family.</text>
</comment>
<evidence type="ECO:0000256" key="1">
    <source>
        <dbReference type="ARBA" id="ARBA00004492"/>
    </source>
</evidence>
<dbReference type="Pfam" id="PF00928">
    <property type="entry name" value="Adap_comp_sub"/>
    <property type="match status" value="1"/>
</dbReference>
<evidence type="ECO:0000256" key="2">
    <source>
        <dbReference type="ARBA" id="ARBA00004630"/>
    </source>
</evidence>
<keyword evidence="7" id="KW-0653">Protein transport</keyword>
<proteinExistence type="inferred from homology"/>
<organism evidence="11 12">
    <name type="scientific">Coilia grayii</name>
    <name type="common">Gray's grenadier anchovy</name>
    <dbReference type="NCBI Taxonomy" id="363190"/>
    <lineage>
        <taxon>Eukaryota</taxon>
        <taxon>Metazoa</taxon>
        <taxon>Chordata</taxon>
        <taxon>Craniata</taxon>
        <taxon>Vertebrata</taxon>
        <taxon>Euteleostomi</taxon>
        <taxon>Actinopterygii</taxon>
        <taxon>Neopterygii</taxon>
        <taxon>Teleostei</taxon>
        <taxon>Clupei</taxon>
        <taxon>Clupeiformes</taxon>
        <taxon>Clupeoidei</taxon>
        <taxon>Engraulidae</taxon>
        <taxon>Coilinae</taxon>
        <taxon>Coilia</taxon>
    </lineage>
</organism>
<comment type="subunit">
    <text evidence="4">Probably part of the adaptor protein complex 5 (AP-5) a tetramer composed of AP5B1, AP5M1, AP5S1 and AP5Z1.</text>
</comment>
<gene>
    <name evidence="11" type="ORF">ACEWY4_010212</name>
</gene>
<keyword evidence="6" id="KW-0813">Transport</keyword>
<protein>
    <recommendedName>
        <fullName evidence="5">AP-5 complex subunit mu-1</fullName>
    </recommendedName>
    <alternativeName>
        <fullName evidence="9">Adaptor-related protein complex 5 subunit mu-1</fullName>
    </alternativeName>
</protein>
<dbReference type="GO" id="GO:0031902">
    <property type="term" value="C:late endosome membrane"/>
    <property type="evidence" value="ECO:0007669"/>
    <property type="project" value="UniProtKB-SubCell"/>
</dbReference>
<reference evidence="11 12" key="1">
    <citation type="submission" date="2024-09" db="EMBL/GenBank/DDBJ databases">
        <title>A chromosome-level genome assembly of Gray's grenadier anchovy, Coilia grayii.</title>
        <authorList>
            <person name="Fu Z."/>
        </authorList>
    </citation>
    <scope>NUCLEOTIDE SEQUENCE [LARGE SCALE GENOMIC DNA]</scope>
    <source>
        <strain evidence="11">G4</strain>
        <tissue evidence="11">Muscle</tissue>
    </source>
</reference>
<dbReference type="PROSITE" id="PS51072">
    <property type="entry name" value="MHD"/>
    <property type="match status" value="1"/>
</dbReference>
<evidence type="ECO:0000313" key="11">
    <source>
        <dbReference type="EMBL" id="KAL2095493.1"/>
    </source>
</evidence>
<dbReference type="EMBL" id="JBHFQA010000008">
    <property type="protein sequence ID" value="KAL2095493.1"/>
    <property type="molecule type" value="Genomic_DNA"/>
</dbReference>
<dbReference type="Gene3D" id="2.60.40.1170">
    <property type="entry name" value="Mu homology domain, subdomain B"/>
    <property type="match status" value="2"/>
</dbReference>
<evidence type="ECO:0000256" key="4">
    <source>
        <dbReference type="ARBA" id="ARBA00011174"/>
    </source>
</evidence>
<evidence type="ECO:0000256" key="7">
    <source>
        <dbReference type="ARBA" id="ARBA00022927"/>
    </source>
</evidence>
<evidence type="ECO:0000256" key="6">
    <source>
        <dbReference type="ARBA" id="ARBA00022448"/>
    </source>
</evidence>
<feature type="domain" description="MHD" evidence="10">
    <location>
        <begin position="209"/>
        <end position="476"/>
    </location>
</feature>